<feature type="transmembrane region" description="Helical" evidence="6">
    <location>
        <begin position="70"/>
        <end position="91"/>
    </location>
</feature>
<evidence type="ECO:0000256" key="4">
    <source>
        <dbReference type="ARBA" id="ARBA00022989"/>
    </source>
</evidence>
<dbReference type="InterPro" id="IPR036259">
    <property type="entry name" value="MFS_trans_sf"/>
</dbReference>
<evidence type="ECO:0008006" key="9">
    <source>
        <dbReference type="Google" id="ProtNLM"/>
    </source>
</evidence>
<feature type="transmembrane region" description="Helical" evidence="6">
    <location>
        <begin position="206"/>
        <end position="227"/>
    </location>
</feature>
<feature type="transmembrane region" description="Helical" evidence="6">
    <location>
        <begin position="103"/>
        <end position="122"/>
    </location>
</feature>
<evidence type="ECO:0000256" key="3">
    <source>
        <dbReference type="ARBA" id="ARBA00022692"/>
    </source>
</evidence>
<organism evidence="7 8">
    <name type="scientific">Scleroderma citrinum Foug A</name>
    <dbReference type="NCBI Taxonomy" id="1036808"/>
    <lineage>
        <taxon>Eukaryota</taxon>
        <taxon>Fungi</taxon>
        <taxon>Dikarya</taxon>
        <taxon>Basidiomycota</taxon>
        <taxon>Agaricomycotina</taxon>
        <taxon>Agaricomycetes</taxon>
        <taxon>Agaricomycetidae</taxon>
        <taxon>Boletales</taxon>
        <taxon>Sclerodermatineae</taxon>
        <taxon>Sclerodermataceae</taxon>
        <taxon>Scleroderma</taxon>
    </lineage>
</organism>
<dbReference type="EMBL" id="KN822074">
    <property type="protein sequence ID" value="KIM59441.1"/>
    <property type="molecule type" value="Genomic_DNA"/>
</dbReference>
<proteinExistence type="predicted"/>
<sequence length="654" mass="71177">MTGHSELPLEGEDDVVGRRFSGDARILGPSWTRMPALTVGHLGVSVLWSLEMSSASPYLVSLGLSKSSMAAVLLAGPLSGLIVQPLIGILADNCKSPFGRRRPFILVGTVLCCCATLLLGYTRPVASIFTSLGSHSNDTLTICFAILAIYCIDFSINVVQILNRVLIVDILHTSQQPNGNAWAARMAIIGGITGFFIGNLDLPSIFPIFGTTQLEVLSAITCFLLLGTHLWMALSVKECVLVASSGPVRTLRQELLHLLYTFRRLPRVIRQIVLHSSSLAWFPMMFYSSLYIGELYRNSLDIDITSAEPSIVAAVDAETTRLASRALLYSVLVSLIMNLIMPALVIQQDDEEDGCGIGASKNWAGQAWWMNVKRTIRCMHLVTLWAIGHAVFATCMASTMFTTTVKGGTLMITVTGVASAIGHWVPWALLGEEIRSPHPSARFTEVELGPHSMMGVDGGEWQRLVEEEQEDTLFSSDCDRDNGQIREVGERSTQQDVMGSSSVLMHGQVNDPEHVPVSPWRSQAGVGLTAQAGSIMGVHNIFIVIPQFVVTGIASLVFMILDPVKSDIHRHRHPTNVLPPGMEENMTATVRNGDEGMTSLAMRVVYFGGNAARMQKDVDMGRTNAVAVVFQLAAIAAVVACVLSYRLSRELQRN</sequence>
<evidence type="ECO:0000256" key="2">
    <source>
        <dbReference type="ARBA" id="ARBA00022448"/>
    </source>
</evidence>
<keyword evidence="8" id="KW-1185">Reference proteome</keyword>
<keyword evidence="5 6" id="KW-0472">Membrane</keyword>
<dbReference type="Gene3D" id="1.20.1250.20">
    <property type="entry name" value="MFS general substrate transporter like domains"/>
    <property type="match status" value="1"/>
</dbReference>
<dbReference type="PANTHER" id="PTHR19432:SF91">
    <property type="entry name" value="GENERAL ALPHA-GLUCOSIDE PERMEASE"/>
    <property type="match status" value="1"/>
</dbReference>
<dbReference type="OrthoDB" id="28755at2759"/>
<dbReference type="Proteomes" id="UP000053989">
    <property type="component" value="Unassembled WGS sequence"/>
</dbReference>
<dbReference type="GO" id="GO:0008506">
    <property type="term" value="F:sucrose:proton symporter activity"/>
    <property type="evidence" value="ECO:0007669"/>
    <property type="project" value="TreeGrafter"/>
</dbReference>
<evidence type="ECO:0000313" key="7">
    <source>
        <dbReference type="EMBL" id="KIM59441.1"/>
    </source>
</evidence>
<evidence type="ECO:0000313" key="8">
    <source>
        <dbReference type="Proteomes" id="UP000053989"/>
    </source>
</evidence>
<dbReference type="HOGENOM" id="CLU_018303_0_0_1"/>
<evidence type="ECO:0000256" key="6">
    <source>
        <dbReference type="SAM" id="Phobius"/>
    </source>
</evidence>
<dbReference type="SUPFAM" id="SSF103473">
    <property type="entry name" value="MFS general substrate transporter"/>
    <property type="match status" value="1"/>
</dbReference>
<dbReference type="AlphaFoldDB" id="A0A0C3DTZ6"/>
<dbReference type="InParanoid" id="A0A0C3DTZ6"/>
<evidence type="ECO:0000256" key="1">
    <source>
        <dbReference type="ARBA" id="ARBA00004141"/>
    </source>
</evidence>
<accession>A0A0C3DTZ6</accession>
<reference evidence="8" key="2">
    <citation type="submission" date="2015-01" db="EMBL/GenBank/DDBJ databases">
        <title>Evolutionary Origins and Diversification of the Mycorrhizal Mutualists.</title>
        <authorList>
            <consortium name="DOE Joint Genome Institute"/>
            <consortium name="Mycorrhizal Genomics Consortium"/>
            <person name="Kohler A."/>
            <person name="Kuo A."/>
            <person name="Nagy L.G."/>
            <person name="Floudas D."/>
            <person name="Copeland A."/>
            <person name="Barry K.W."/>
            <person name="Cichocki N."/>
            <person name="Veneault-Fourrey C."/>
            <person name="LaButti K."/>
            <person name="Lindquist E.A."/>
            <person name="Lipzen A."/>
            <person name="Lundell T."/>
            <person name="Morin E."/>
            <person name="Murat C."/>
            <person name="Riley R."/>
            <person name="Ohm R."/>
            <person name="Sun H."/>
            <person name="Tunlid A."/>
            <person name="Henrissat B."/>
            <person name="Grigoriev I.V."/>
            <person name="Hibbett D.S."/>
            <person name="Martin F."/>
        </authorList>
    </citation>
    <scope>NUCLEOTIDE SEQUENCE [LARGE SCALE GENOMIC DNA]</scope>
    <source>
        <strain evidence="8">Foug A</strain>
    </source>
</reference>
<name>A0A0C3DTZ6_9AGAM</name>
<feature type="transmembrane region" description="Helical" evidence="6">
    <location>
        <begin position="378"/>
        <end position="401"/>
    </location>
</feature>
<feature type="transmembrane region" description="Helical" evidence="6">
    <location>
        <begin position="407"/>
        <end position="430"/>
    </location>
</feature>
<dbReference type="FunCoup" id="A0A0C3DTZ6">
    <property type="interactions" value="72"/>
</dbReference>
<comment type="subcellular location">
    <subcellularLocation>
        <location evidence="1">Membrane</location>
        <topology evidence="1">Multi-pass membrane protein</topology>
    </subcellularLocation>
</comment>
<reference evidence="7 8" key="1">
    <citation type="submission" date="2014-04" db="EMBL/GenBank/DDBJ databases">
        <authorList>
            <consortium name="DOE Joint Genome Institute"/>
            <person name="Kuo A."/>
            <person name="Kohler A."/>
            <person name="Nagy L.G."/>
            <person name="Floudas D."/>
            <person name="Copeland A."/>
            <person name="Barry K.W."/>
            <person name="Cichocki N."/>
            <person name="Veneault-Fourrey C."/>
            <person name="LaButti K."/>
            <person name="Lindquist E.A."/>
            <person name="Lipzen A."/>
            <person name="Lundell T."/>
            <person name="Morin E."/>
            <person name="Murat C."/>
            <person name="Sun H."/>
            <person name="Tunlid A."/>
            <person name="Henrissat B."/>
            <person name="Grigoriev I.V."/>
            <person name="Hibbett D.S."/>
            <person name="Martin F."/>
            <person name="Nordberg H.P."/>
            <person name="Cantor M.N."/>
            <person name="Hua S.X."/>
        </authorList>
    </citation>
    <scope>NUCLEOTIDE SEQUENCE [LARGE SCALE GENOMIC DNA]</scope>
    <source>
        <strain evidence="7 8">Foug A</strain>
    </source>
</reference>
<dbReference type="PANTHER" id="PTHR19432">
    <property type="entry name" value="SUGAR TRANSPORTER"/>
    <property type="match status" value="1"/>
</dbReference>
<keyword evidence="2" id="KW-0813">Transport</keyword>
<feature type="transmembrane region" description="Helical" evidence="6">
    <location>
        <begin position="142"/>
        <end position="162"/>
    </location>
</feature>
<feature type="transmembrane region" description="Helical" evidence="6">
    <location>
        <begin position="625"/>
        <end position="645"/>
    </location>
</feature>
<keyword evidence="3 6" id="KW-0812">Transmembrane</keyword>
<feature type="transmembrane region" description="Helical" evidence="6">
    <location>
        <begin position="182"/>
        <end position="200"/>
    </location>
</feature>
<protein>
    <recommendedName>
        <fullName evidence="9">Major facilitator superfamily (MFS) profile domain-containing protein</fullName>
    </recommendedName>
</protein>
<gene>
    <name evidence="7" type="ORF">SCLCIDRAFT_126229</name>
</gene>
<feature type="transmembrane region" description="Helical" evidence="6">
    <location>
        <begin position="541"/>
        <end position="561"/>
    </location>
</feature>
<keyword evidence="4 6" id="KW-1133">Transmembrane helix</keyword>
<evidence type="ECO:0000256" key="5">
    <source>
        <dbReference type="ARBA" id="ARBA00023136"/>
    </source>
</evidence>
<dbReference type="GO" id="GO:0005886">
    <property type="term" value="C:plasma membrane"/>
    <property type="evidence" value="ECO:0007669"/>
    <property type="project" value="TreeGrafter"/>
</dbReference>